<dbReference type="EC" id="4.2.1.1" evidence="3"/>
<evidence type="ECO:0000313" key="9">
    <source>
        <dbReference type="Proteomes" id="UP000749311"/>
    </source>
</evidence>
<dbReference type="SUPFAM" id="SSF53056">
    <property type="entry name" value="beta-carbonic anhydrase, cab"/>
    <property type="match status" value="1"/>
</dbReference>
<keyword evidence="8" id="KW-0456">Lyase</keyword>
<reference evidence="8 9" key="1">
    <citation type="submission" date="2020-02" db="EMBL/GenBank/DDBJ databases">
        <title>Sequencing the genomes of 1000 actinobacteria strains.</title>
        <authorList>
            <person name="Klenk H.-P."/>
        </authorList>
    </citation>
    <scope>NUCLEOTIDE SEQUENCE [LARGE SCALE GENOMIC DNA]</scope>
    <source>
        <strain evidence="8 9">DSM 19609</strain>
    </source>
</reference>
<dbReference type="Proteomes" id="UP000749311">
    <property type="component" value="Unassembled WGS sequence"/>
</dbReference>
<comment type="cofactor">
    <cofactor evidence="1">
        <name>Zn(2+)</name>
        <dbReference type="ChEBI" id="CHEBI:29105"/>
    </cofactor>
</comment>
<dbReference type="InterPro" id="IPR036874">
    <property type="entry name" value="Carbonic_anhydrase_sf"/>
</dbReference>
<dbReference type="PANTHER" id="PTHR43175">
    <property type="entry name" value="CARBONIC ANHYDRASE"/>
    <property type="match status" value="1"/>
</dbReference>
<keyword evidence="5" id="KW-0862">Zinc</keyword>
<keyword evidence="4" id="KW-0479">Metal-binding</keyword>
<dbReference type="PANTHER" id="PTHR43175:SF3">
    <property type="entry name" value="CARBON DISULFIDE HYDROLASE"/>
    <property type="match status" value="1"/>
</dbReference>
<evidence type="ECO:0000256" key="4">
    <source>
        <dbReference type="ARBA" id="ARBA00022723"/>
    </source>
</evidence>
<comment type="function">
    <text evidence="6">Catalyzes the reversible hydration of carbon dioxide to form bicarbonate.</text>
</comment>
<evidence type="ECO:0000256" key="1">
    <source>
        <dbReference type="ARBA" id="ARBA00001947"/>
    </source>
</evidence>
<dbReference type="EMBL" id="JAAMOZ010000001">
    <property type="protein sequence ID" value="NIH56952.1"/>
    <property type="molecule type" value="Genomic_DNA"/>
</dbReference>
<dbReference type="CDD" id="cd03379">
    <property type="entry name" value="beta_CA_cladeD"/>
    <property type="match status" value="1"/>
</dbReference>
<name>A0ABX0SEZ6_9ACTN</name>
<dbReference type="Pfam" id="PF00484">
    <property type="entry name" value="Pro_CA"/>
    <property type="match status" value="1"/>
</dbReference>
<comment type="similarity">
    <text evidence="2">Belongs to the beta-class carbonic anhydrase family.</text>
</comment>
<comment type="catalytic activity">
    <reaction evidence="7">
        <text>hydrogencarbonate + H(+) = CO2 + H2O</text>
        <dbReference type="Rhea" id="RHEA:10748"/>
        <dbReference type="ChEBI" id="CHEBI:15377"/>
        <dbReference type="ChEBI" id="CHEBI:15378"/>
        <dbReference type="ChEBI" id="CHEBI:16526"/>
        <dbReference type="ChEBI" id="CHEBI:17544"/>
        <dbReference type="EC" id="4.2.1.1"/>
    </reaction>
</comment>
<dbReference type="Gene3D" id="3.40.1050.10">
    <property type="entry name" value="Carbonic anhydrase"/>
    <property type="match status" value="1"/>
</dbReference>
<evidence type="ECO:0000256" key="3">
    <source>
        <dbReference type="ARBA" id="ARBA00012925"/>
    </source>
</evidence>
<dbReference type="SMART" id="SM00947">
    <property type="entry name" value="Pro_CA"/>
    <property type="match status" value="1"/>
</dbReference>
<dbReference type="InterPro" id="IPR001765">
    <property type="entry name" value="Carbonic_anhydrase"/>
</dbReference>
<accession>A0ABX0SEZ6</accession>
<dbReference type="RefSeq" id="WP_167166278.1">
    <property type="nucleotide sequence ID" value="NZ_BAAAOO010000015.1"/>
</dbReference>
<evidence type="ECO:0000256" key="2">
    <source>
        <dbReference type="ARBA" id="ARBA00006217"/>
    </source>
</evidence>
<evidence type="ECO:0000256" key="5">
    <source>
        <dbReference type="ARBA" id="ARBA00022833"/>
    </source>
</evidence>
<evidence type="ECO:0000256" key="6">
    <source>
        <dbReference type="ARBA" id="ARBA00024993"/>
    </source>
</evidence>
<gene>
    <name evidence="8" type="ORF">FB473_001597</name>
</gene>
<dbReference type="GO" id="GO:0004089">
    <property type="term" value="F:carbonate dehydratase activity"/>
    <property type="evidence" value="ECO:0007669"/>
    <property type="project" value="UniProtKB-EC"/>
</dbReference>
<organism evidence="8 9">
    <name type="scientific">Brooklawnia cerclae</name>
    <dbReference type="NCBI Taxonomy" id="349934"/>
    <lineage>
        <taxon>Bacteria</taxon>
        <taxon>Bacillati</taxon>
        <taxon>Actinomycetota</taxon>
        <taxon>Actinomycetes</taxon>
        <taxon>Propionibacteriales</taxon>
        <taxon>Propionibacteriaceae</taxon>
        <taxon>Brooklawnia</taxon>
    </lineage>
</organism>
<comment type="caution">
    <text evidence="8">The sequence shown here is derived from an EMBL/GenBank/DDBJ whole genome shotgun (WGS) entry which is preliminary data.</text>
</comment>
<sequence length="164" mass="17116">MTGFNDLLDANAHYAASFTGRPLTGKAQAGVLVLTCMDSRIDPLAILGLRVGDAKILRTPGAHVTPDALAGCVLGVHLLGVDRVLVVAHTRCAMASSDDATLRERVTRASGLDATGLGFGADVDRLGRLGADVRELTTHPFIGSFAQVGGFDYDVDTGRLTQVV</sequence>
<evidence type="ECO:0000313" key="8">
    <source>
        <dbReference type="EMBL" id="NIH56952.1"/>
    </source>
</evidence>
<keyword evidence="9" id="KW-1185">Reference proteome</keyword>
<proteinExistence type="inferred from homology"/>
<evidence type="ECO:0000256" key="7">
    <source>
        <dbReference type="ARBA" id="ARBA00048348"/>
    </source>
</evidence>
<protein>
    <recommendedName>
        <fullName evidence="3">carbonic anhydrase</fullName>
        <ecNumber evidence="3">4.2.1.1</ecNumber>
    </recommendedName>
</protein>